<keyword evidence="2" id="KW-0808">Transferase</keyword>
<dbReference type="AlphaFoldDB" id="A0A6J4P5R2"/>
<feature type="compositionally biased region" description="Low complexity" evidence="1">
    <location>
        <begin position="79"/>
        <end position="92"/>
    </location>
</feature>
<dbReference type="GO" id="GO:0033850">
    <property type="term" value="F:Z-farnesyl diphosphate synthase activity"/>
    <property type="evidence" value="ECO:0007669"/>
    <property type="project" value="UniProtKB-EC"/>
</dbReference>
<sequence length="254" mass="27033">DPGRDRPGVRTSPGAGAGGRRHPPARRRDHGRQPPLGARHRARGRRPRAPPRCGQDRRPARLVRRRRRLRRHPVHALHRQPQPAGAGAAGAPADHRGRRRRPVAPGSSLAGPGHGGARGAPARDRRRPQAGGGGHPRPAGRDGQPRRRLRRTAGDRRRGPVAAGRARRARHLTGRAGAGAGGGAHRRAPLHARPARSGPRDPHQWRAAAVGLPALADGEHGVPLHRRLLARFPAGGLPAGVARLLGPAPPVRQL</sequence>
<gene>
    <name evidence="2" type="ORF">AVDCRST_MAG66-1613</name>
</gene>
<feature type="compositionally biased region" description="Basic residues" evidence="1">
    <location>
        <begin position="60"/>
        <end position="78"/>
    </location>
</feature>
<feature type="compositionally biased region" description="Basic residues" evidence="1">
    <location>
        <begin position="19"/>
        <end position="30"/>
    </location>
</feature>
<feature type="non-terminal residue" evidence="2">
    <location>
        <position position="1"/>
    </location>
</feature>
<accession>A0A6J4P5R2</accession>
<feature type="region of interest" description="Disordered" evidence="1">
    <location>
        <begin position="1"/>
        <end position="203"/>
    </location>
</feature>
<feature type="non-terminal residue" evidence="2">
    <location>
        <position position="254"/>
    </location>
</feature>
<protein>
    <submittedName>
        <fullName evidence="2">(2E,6Z)-farnesyl diphosphate synthase</fullName>
        <ecNumber evidence="2">2.5.1.68</ecNumber>
    </submittedName>
</protein>
<reference evidence="2" key="1">
    <citation type="submission" date="2020-02" db="EMBL/GenBank/DDBJ databases">
        <authorList>
            <person name="Meier V. D."/>
        </authorList>
    </citation>
    <scope>NUCLEOTIDE SEQUENCE</scope>
    <source>
        <strain evidence="2">AVDCRST_MAG66</strain>
    </source>
</reference>
<evidence type="ECO:0000313" key="2">
    <source>
        <dbReference type="EMBL" id="CAA9404257.1"/>
    </source>
</evidence>
<dbReference type="EC" id="2.5.1.68" evidence="2"/>
<organism evidence="2">
    <name type="scientific">uncultured Pseudonocardia sp</name>
    <dbReference type="NCBI Taxonomy" id="211455"/>
    <lineage>
        <taxon>Bacteria</taxon>
        <taxon>Bacillati</taxon>
        <taxon>Actinomycetota</taxon>
        <taxon>Actinomycetes</taxon>
        <taxon>Pseudonocardiales</taxon>
        <taxon>Pseudonocardiaceae</taxon>
        <taxon>Pseudonocardia</taxon>
        <taxon>environmental samples</taxon>
    </lineage>
</organism>
<feature type="compositionally biased region" description="Basic residues" evidence="1">
    <location>
        <begin position="184"/>
        <end position="194"/>
    </location>
</feature>
<evidence type="ECO:0000256" key="1">
    <source>
        <dbReference type="SAM" id="MobiDB-lite"/>
    </source>
</evidence>
<proteinExistence type="predicted"/>
<dbReference type="EMBL" id="CADCUS010000244">
    <property type="protein sequence ID" value="CAA9404257.1"/>
    <property type="molecule type" value="Genomic_DNA"/>
</dbReference>
<feature type="compositionally biased region" description="Basic residues" evidence="1">
    <location>
        <begin position="38"/>
        <end position="49"/>
    </location>
</feature>
<name>A0A6J4P5R2_9PSEU</name>